<dbReference type="EMBL" id="FTMD01000021">
    <property type="protein sequence ID" value="SIR56982.1"/>
    <property type="molecule type" value="Genomic_DNA"/>
</dbReference>
<dbReference type="InterPro" id="IPR019897">
    <property type="entry name" value="RidA_CS"/>
</dbReference>
<dbReference type="CDD" id="cd00448">
    <property type="entry name" value="YjgF_YER057c_UK114_family"/>
    <property type="match status" value="1"/>
</dbReference>
<dbReference type="RefSeq" id="WP_076604218.1">
    <property type="nucleotide sequence ID" value="NZ_FTMD01000021.1"/>
</dbReference>
<dbReference type="GO" id="GO:0005829">
    <property type="term" value="C:cytosol"/>
    <property type="evidence" value="ECO:0007669"/>
    <property type="project" value="TreeGrafter"/>
</dbReference>
<dbReference type="FunFam" id="3.30.1330.40:FF:000001">
    <property type="entry name" value="L-PSP family endoribonuclease"/>
    <property type="match status" value="1"/>
</dbReference>
<comment type="similarity">
    <text evidence="1">Belongs to the RutC family.</text>
</comment>
<dbReference type="InterPro" id="IPR006056">
    <property type="entry name" value="RidA"/>
</dbReference>
<dbReference type="PANTHER" id="PTHR11803">
    <property type="entry name" value="2-IMINOBUTANOATE/2-IMINOPROPANOATE DEAMINASE RIDA"/>
    <property type="match status" value="1"/>
</dbReference>
<reference evidence="3" key="1">
    <citation type="submission" date="2017-01" db="EMBL/GenBank/DDBJ databases">
        <authorList>
            <person name="Varghese N."/>
            <person name="Submissions S."/>
        </authorList>
    </citation>
    <scope>NUCLEOTIDE SEQUENCE [LARGE SCALE GENOMIC DNA]</scope>
    <source>
        <strain evidence="3">ATCC 51758</strain>
    </source>
</reference>
<dbReference type="InterPro" id="IPR006175">
    <property type="entry name" value="YjgF/YER057c/UK114"/>
</dbReference>
<gene>
    <name evidence="2" type="ORF">SAMN05421829_1215</name>
</gene>
<name>A0A1N7C092_9RHOO</name>
<dbReference type="Gene3D" id="3.30.1330.40">
    <property type="entry name" value="RutC-like"/>
    <property type="match status" value="1"/>
</dbReference>
<dbReference type="STRING" id="34027.SAMN05421829_1215"/>
<dbReference type="SUPFAM" id="SSF55298">
    <property type="entry name" value="YjgF-like"/>
    <property type="match status" value="1"/>
</dbReference>
<organism evidence="2 3">
    <name type="scientific">Aromatoleum tolulyticum</name>
    <dbReference type="NCBI Taxonomy" id="34027"/>
    <lineage>
        <taxon>Bacteria</taxon>
        <taxon>Pseudomonadati</taxon>
        <taxon>Pseudomonadota</taxon>
        <taxon>Betaproteobacteria</taxon>
        <taxon>Rhodocyclales</taxon>
        <taxon>Rhodocyclaceae</taxon>
        <taxon>Aromatoleum</taxon>
    </lineage>
</organism>
<dbReference type="Pfam" id="PF01042">
    <property type="entry name" value="Ribonuc_L-PSP"/>
    <property type="match status" value="1"/>
</dbReference>
<keyword evidence="3" id="KW-1185">Reference proteome</keyword>
<protein>
    <submittedName>
        <fullName evidence="2">2-iminobutanoate/2-iminopropanoate deaminase</fullName>
    </submittedName>
</protein>
<dbReference type="AlphaFoldDB" id="A0A1N7C092"/>
<dbReference type="GO" id="GO:0019239">
    <property type="term" value="F:deaminase activity"/>
    <property type="evidence" value="ECO:0007669"/>
    <property type="project" value="TreeGrafter"/>
</dbReference>
<dbReference type="InterPro" id="IPR035959">
    <property type="entry name" value="RutC-like_sf"/>
</dbReference>
<sequence length="132" mass="14134">MSKRIVLIKDAPIPAGPYSQGVLMDGWVWTSGQLGLDPATAALVGPDAVTQANQALHNIEVILRSAGSALNQVVRVTVFLTDMDDLSAVDAVYANYFPTDFPARSCVEVSRLPLGARIEIDALARVDRLASR</sequence>
<evidence type="ECO:0000313" key="2">
    <source>
        <dbReference type="EMBL" id="SIR56982.1"/>
    </source>
</evidence>
<evidence type="ECO:0000256" key="1">
    <source>
        <dbReference type="ARBA" id="ARBA00010552"/>
    </source>
</evidence>
<dbReference type="PANTHER" id="PTHR11803:SF39">
    <property type="entry name" value="2-IMINOBUTANOATE_2-IMINOPROPANOATE DEAMINASE"/>
    <property type="match status" value="1"/>
</dbReference>
<dbReference type="Proteomes" id="UP000186819">
    <property type="component" value="Unassembled WGS sequence"/>
</dbReference>
<proteinExistence type="inferred from homology"/>
<dbReference type="PROSITE" id="PS01094">
    <property type="entry name" value="UPF0076"/>
    <property type="match status" value="1"/>
</dbReference>
<evidence type="ECO:0000313" key="3">
    <source>
        <dbReference type="Proteomes" id="UP000186819"/>
    </source>
</evidence>
<dbReference type="NCBIfam" id="TIGR00004">
    <property type="entry name" value="Rid family detoxifying hydrolase"/>
    <property type="match status" value="1"/>
</dbReference>
<accession>A0A1N7C092</accession>
<dbReference type="OrthoDB" id="8655901at2"/>